<dbReference type="Gene3D" id="3.40.850.10">
    <property type="entry name" value="Kinesin motor domain"/>
    <property type="match status" value="1"/>
</dbReference>
<evidence type="ECO:0000256" key="1">
    <source>
        <dbReference type="ARBA" id="ARBA00022701"/>
    </source>
</evidence>
<evidence type="ECO:0000313" key="8">
    <source>
        <dbReference type="EMBL" id="KAK9128174.1"/>
    </source>
</evidence>
<dbReference type="PANTHER" id="PTHR47972:SF45">
    <property type="entry name" value="PROTEIN CLARET SEGREGATIONAL"/>
    <property type="match status" value="1"/>
</dbReference>
<keyword evidence="1" id="KW-0493">Microtubule</keyword>
<evidence type="ECO:0000313" key="9">
    <source>
        <dbReference type="Proteomes" id="UP001420932"/>
    </source>
</evidence>
<dbReference type="InterPro" id="IPR027417">
    <property type="entry name" value="P-loop_NTPase"/>
</dbReference>
<dbReference type="PANTHER" id="PTHR47972">
    <property type="entry name" value="KINESIN-LIKE PROTEIN KLP-3"/>
    <property type="match status" value="1"/>
</dbReference>
<keyword evidence="6" id="KW-1133">Transmembrane helix</keyword>
<evidence type="ECO:0000256" key="2">
    <source>
        <dbReference type="ARBA" id="ARBA00022741"/>
    </source>
</evidence>
<keyword evidence="6" id="KW-0472">Membrane</keyword>
<dbReference type="GO" id="GO:0008017">
    <property type="term" value="F:microtubule binding"/>
    <property type="evidence" value="ECO:0007669"/>
    <property type="project" value="InterPro"/>
</dbReference>
<dbReference type="Proteomes" id="UP001420932">
    <property type="component" value="Unassembled WGS sequence"/>
</dbReference>
<feature type="transmembrane region" description="Helical" evidence="6">
    <location>
        <begin position="220"/>
        <end position="239"/>
    </location>
</feature>
<dbReference type="InterPro" id="IPR001752">
    <property type="entry name" value="Kinesin_motor_dom"/>
</dbReference>
<evidence type="ECO:0000256" key="3">
    <source>
        <dbReference type="ARBA" id="ARBA00022840"/>
    </source>
</evidence>
<dbReference type="GO" id="GO:0005524">
    <property type="term" value="F:ATP binding"/>
    <property type="evidence" value="ECO:0007669"/>
    <property type="project" value="UniProtKB-KW"/>
</dbReference>
<gene>
    <name evidence="8" type="ORF">Syun_016971</name>
</gene>
<dbReference type="InterPro" id="IPR036961">
    <property type="entry name" value="Kinesin_motor_dom_sf"/>
</dbReference>
<dbReference type="SUPFAM" id="SSF52540">
    <property type="entry name" value="P-loop containing nucleoside triphosphate hydrolases"/>
    <property type="match status" value="1"/>
</dbReference>
<dbReference type="PRINTS" id="PR00380">
    <property type="entry name" value="KINESINHEAVY"/>
</dbReference>
<keyword evidence="6" id="KW-0812">Transmembrane</keyword>
<sequence>MASTFPPKLYFVIPVHQISRFLTTNLEISLYLLQNPPSSRPPHHRKPQKATESPNQANPPRDSISSSSSSLLYTLVSPLSVAPSLRSPAPKSPTPNKSASLFRCSQLSLSLRLSVSLPIHRPQIPNPQQVILALHCSPVAPPAARVLFGCLAPFRSAPLAPLGSHFVLSFSPLFDLSFGGIVLSFIPRLVCLIGITLIIVLCMILDLIQELSERSDGCGYVFIGANSESLIVGILLMNMESSRSHCAYIFTVQRELKTGKLILLDLAGSKKIEKIGAEGKILEEAKTINKSLSAPGNSFCRFDWDSARCSCRTHNGTGVVVVGNQKSGLDIAVECASLIHTASDSPAGKSMYSLIREPGELVKIKYTDVPLLYYSEILSMPEIIRLIMATVGRGGHGDLRQRIRDEILLIQGLSCSFCLCRAMMEERGLISRNEFFRLYSVSNQKRNQFFVSDRISDDVLRDGIDSVSVPFLTAIRDEFLQIRDGKFRF</sequence>
<dbReference type="GO" id="GO:0003777">
    <property type="term" value="F:microtubule motor activity"/>
    <property type="evidence" value="ECO:0007669"/>
    <property type="project" value="InterPro"/>
</dbReference>
<dbReference type="EMBL" id="JBBNAF010000007">
    <property type="protein sequence ID" value="KAK9128174.1"/>
    <property type="molecule type" value="Genomic_DNA"/>
</dbReference>
<evidence type="ECO:0000256" key="4">
    <source>
        <dbReference type="ARBA" id="ARBA00023175"/>
    </source>
</evidence>
<reference evidence="8 9" key="1">
    <citation type="submission" date="2024-01" db="EMBL/GenBank/DDBJ databases">
        <title>Genome assemblies of Stephania.</title>
        <authorList>
            <person name="Yang L."/>
        </authorList>
    </citation>
    <scope>NUCLEOTIDE SEQUENCE [LARGE SCALE GENOMIC DNA]</scope>
    <source>
        <strain evidence="8">YNDBR</strain>
        <tissue evidence="8">Leaf</tissue>
    </source>
</reference>
<proteinExistence type="predicted"/>
<evidence type="ECO:0000256" key="6">
    <source>
        <dbReference type="SAM" id="Phobius"/>
    </source>
</evidence>
<feature type="transmembrane region" description="Helical" evidence="6">
    <location>
        <begin position="185"/>
        <end position="208"/>
    </location>
</feature>
<keyword evidence="2" id="KW-0547">Nucleotide-binding</keyword>
<dbReference type="InterPro" id="IPR027640">
    <property type="entry name" value="Kinesin-like_fam"/>
</dbReference>
<evidence type="ECO:0000256" key="5">
    <source>
        <dbReference type="SAM" id="MobiDB-lite"/>
    </source>
</evidence>
<comment type="caution">
    <text evidence="8">The sequence shown here is derived from an EMBL/GenBank/DDBJ whole genome shotgun (WGS) entry which is preliminary data.</text>
</comment>
<evidence type="ECO:0000259" key="7">
    <source>
        <dbReference type="Pfam" id="PF00225"/>
    </source>
</evidence>
<dbReference type="Pfam" id="PF00225">
    <property type="entry name" value="Kinesin"/>
    <property type="match status" value="1"/>
</dbReference>
<feature type="region of interest" description="Disordered" evidence="5">
    <location>
        <begin position="37"/>
        <end position="67"/>
    </location>
</feature>
<organism evidence="8 9">
    <name type="scientific">Stephania yunnanensis</name>
    <dbReference type="NCBI Taxonomy" id="152371"/>
    <lineage>
        <taxon>Eukaryota</taxon>
        <taxon>Viridiplantae</taxon>
        <taxon>Streptophyta</taxon>
        <taxon>Embryophyta</taxon>
        <taxon>Tracheophyta</taxon>
        <taxon>Spermatophyta</taxon>
        <taxon>Magnoliopsida</taxon>
        <taxon>Ranunculales</taxon>
        <taxon>Menispermaceae</taxon>
        <taxon>Menispermoideae</taxon>
        <taxon>Cissampelideae</taxon>
        <taxon>Stephania</taxon>
    </lineage>
</organism>
<keyword evidence="9" id="KW-1185">Reference proteome</keyword>
<name>A0AAP0J630_9MAGN</name>
<keyword evidence="3" id="KW-0067">ATP-binding</keyword>
<keyword evidence="4" id="KW-0505">Motor protein</keyword>
<accession>A0AAP0J630</accession>
<dbReference type="GO" id="GO:0005874">
    <property type="term" value="C:microtubule"/>
    <property type="evidence" value="ECO:0007669"/>
    <property type="project" value="UniProtKB-KW"/>
</dbReference>
<dbReference type="GO" id="GO:0007018">
    <property type="term" value="P:microtubule-based movement"/>
    <property type="evidence" value="ECO:0007669"/>
    <property type="project" value="InterPro"/>
</dbReference>
<dbReference type="AlphaFoldDB" id="A0AAP0J630"/>
<feature type="domain" description="Kinesin motor" evidence="7">
    <location>
        <begin position="236"/>
        <end position="296"/>
    </location>
</feature>
<protein>
    <recommendedName>
        <fullName evidence="7">Kinesin motor domain-containing protein</fullName>
    </recommendedName>
</protein>